<dbReference type="InterPro" id="IPR007014">
    <property type="entry name" value="FUN14"/>
</dbReference>
<keyword evidence="9" id="KW-1185">Reference proteome</keyword>
<dbReference type="GO" id="GO:0000422">
    <property type="term" value="P:autophagy of mitochondrion"/>
    <property type="evidence" value="ECO:0007669"/>
    <property type="project" value="TreeGrafter"/>
</dbReference>
<evidence type="ECO:0000256" key="4">
    <source>
        <dbReference type="ARBA" id="ARBA00022989"/>
    </source>
</evidence>
<feature type="compositionally biased region" description="Polar residues" evidence="6">
    <location>
        <begin position="55"/>
        <end position="65"/>
    </location>
</feature>
<organism evidence="8 9">
    <name type="scientific">Diplogelasinospora grovesii</name>
    <dbReference type="NCBI Taxonomy" id="303347"/>
    <lineage>
        <taxon>Eukaryota</taxon>
        <taxon>Fungi</taxon>
        <taxon>Dikarya</taxon>
        <taxon>Ascomycota</taxon>
        <taxon>Pezizomycotina</taxon>
        <taxon>Sordariomycetes</taxon>
        <taxon>Sordariomycetidae</taxon>
        <taxon>Sordariales</taxon>
        <taxon>Diplogelasinosporaceae</taxon>
        <taxon>Diplogelasinospora</taxon>
    </lineage>
</organism>
<dbReference type="GO" id="GO:0005741">
    <property type="term" value="C:mitochondrial outer membrane"/>
    <property type="evidence" value="ECO:0007669"/>
    <property type="project" value="TreeGrafter"/>
</dbReference>
<keyword evidence="5 7" id="KW-0472">Membrane</keyword>
<proteinExistence type="inferred from homology"/>
<accession>A0AAN6N7E1</accession>
<reference evidence="9" key="1">
    <citation type="journal article" date="2023" name="Mol. Phylogenet. Evol.">
        <title>Genome-scale phylogeny and comparative genomics of the fungal order Sordariales.</title>
        <authorList>
            <person name="Hensen N."/>
            <person name="Bonometti L."/>
            <person name="Westerberg I."/>
            <person name="Brannstrom I.O."/>
            <person name="Guillou S."/>
            <person name="Cros-Aarteil S."/>
            <person name="Calhoun S."/>
            <person name="Haridas S."/>
            <person name="Kuo A."/>
            <person name="Mondo S."/>
            <person name="Pangilinan J."/>
            <person name="Riley R."/>
            <person name="LaButti K."/>
            <person name="Andreopoulos B."/>
            <person name="Lipzen A."/>
            <person name="Chen C."/>
            <person name="Yan M."/>
            <person name="Daum C."/>
            <person name="Ng V."/>
            <person name="Clum A."/>
            <person name="Steindorff A."/>
            <person name="Ohm R.A."/>
            <person name="Martin F."/>
            <person name="Silar P."/>
            <person name="Natvig D.O."/>
            <person name="Lalanne C."/>
            <person name="Gautier V."/>
            <person name="Ament-Velasquez S.L."/>
            <person name="Kruys A."/>
            <person name="Hutchinson M.I."/>
            <person name="Powell A.J."/>
            <person name="Barry K."/>
            <person name="Miller A.N."/>
            <person name="Grigoriev I.V."/>
            <person name="Debuchy R."/>
            <person name="Gladieux P."/>
            <person name="Hiltunen Thoren M."/>
            <person name="Johannesson H."/>
        </authorList>
    </citation>
    <scope>NUCLEOTIDE SEQUENCE [LARGE SCALE GENOMIC DNA]</scope>
    <source>
        <strain evidence="9">CBS 340.73</strain>
    </source>
</reference>
<evidence type="ECO:0000256" key="6">
    <source>
        <dbReference type="SAM" id="MobiDB-lite"/>
    </source>
</evidence>
<comment type="subcellular location">
    <subcellularLocation>
        <location evidence="1">Membrane</location>
    </subcellularLocation>
</comment>
<evidence type="ECO:0000256" key="1">
    <source>
        <dbReference type="ARBA" id="ARBA00004370"/>
    </source>
</evidence>
<dbReference type="Pfam" id="PF04930">
    <property type="entry name" value="FUN14"/>
    <property type="match status" value="1"/>
</dbReference>
<evidence type="ECO:0000256" key="2">
    <source>
        <dbReference type="ARBA" id="ARBA00009160"/>
    </source>
</evidence>
<evidence type="ECO:0000313" key="8">
    <source>
        <dbReference type="EMBL" id="KAK3939956.1"/>
    </source>
</evidence>
<evidence type="ECO:0008006" key="10">
    <source>
        <dbReference type="Google" id="ProtNLM"/>
    </source>
</evidence>
<feature type="region of interest" description="Disordered" evidence="6">
    <location>
        <begin position="53"/>
        <end position="73"/>
    </location>
</feature>
<dbReference type="PANTHER" id="PTHR21346">
    <property type="entry name" value="FUN14 DOMAIN CONTAINING"/>
    <property type="match status" value="1"/>
</dbReference>
<evidence type="ECO:0000256" key="7">
    <source>
        <dbReference type="SAM" id="Phobius"/>
    </source>
</evidence>
<evidence type="ECO:0000256" key="3">
    <source>
        <dbReference type="ARBA" id="ARBA00022692"/>
    </source>
</evidence>
<comment type="similarity">
    <text evidence="2">Belongs to the FUN14 family.</text>
</comment>
<gene>
    <name evidence="8" type="ORF">QBC46DRAFT_386719</name>
</gene>
<evidence type="ECO:0000256" key="5">
    <source>
        <dbReference type="ARBA" id="ARBA00023136"/>
    </source>
</evidence>
<protein>
    <recommendedName>
        <fullName evidence="10">Fun14 family protein</fullName>
    </recommendedName>
</protein>
<feature type="transmembrane region" description="Helical" evidence="7">
    <location>
        <begin position="21"/>
        <end position="39"/>
    </location>
</feature>
<dbReference type="EMBL" id="MU853803">
    <property type="protein sequence ID" value="KAK3939956.1"/>
    <property type="molecule type" value="Genomic_DNA"/>
</dbReference>
<dbReference type="AlphaFoldDB" id="A0AAN6N7E1"/>
<comment type="caution">
    <text evidence="8">The sequence shown here is derived from an EMBL/GenBank/DDBJ whole genome shotgun (WGS) entry which is preliminary data.</text>
</comment>
<dbReference type="PANTHER" id="PTHR21346:SF0">
    <property type="entry name" value="RE45833P"/>
    <property type="match status" value="1"/>
</dbReference>
<sequence length="169" mass="17723">MASLLRCSGAAPRQLLSRRNAIIGVTAGLGLTAGGIAASRQQHFIQPMRLDSLPPASSRSYSTGPKHTPAEPLNSSVLSPEVIKQLSGGSLSGFAIGVLVSVFSKTLVLLLGLGIVAIQVASRYGINLVDTLKLRKRFSSSKILSALDRHAAFKLAFGLTFALSAFTSF</sequence>
<keyword evidence="4 7" id="KW-1133">Transmembrane helix</keyword>
<evidence type="ECO:0000313" key="9">
    <source>
        <dbReference type="Proteomes" id="UP001303473"/>
    </source>
</evidence>
<dbReference type="Proteomes" id="UP001303473">
    <property type="component" value="Unassembled WGS sequence"/>
</dbReference>
<keyword evidence="3 7" id="KW-0812">Transmembrane</keyword>
<name>A0AAN6N7E1_9PEZI</name>